<gene>
    <name evidence="2" type="primary">LOC111359089</name>
</gene>
<dbReference type="AlphaFoldDB" id="A0A9J7EGH5"/>
<name>A0A9J7EGH5_SPOLT</name>
<accession>A0A9J7EGH5</accession>
<dbReference type="KEGG" id="sliu:111359089"/>
<reference evidence="2" key="1">
    <citation type="submission" date="2025-08" db="UniProtKB">
        <authorList>
            <consortium name="RefSeq"/>
        </authorList>
    </citation>
    <scope>IDENTIFICATION</scope>
    <source>
        <strain evidence="2">Ishihara</strain>
        <tissue evidence="2">Whole body</tissue>
    </source>
</reference>
<dbReference type="InterPro" id="IPR039879">
    <property type="entry name" value="EFC10"/>
</dbReference>
<sequence length="194" mass="21987">MEDNMTAERNSLNFPSPIKLDSPSTPDAISVCRCLLSDGDSPKETEVPLRKQKIFSTVTRTENYLRERRIPELVRFIMAKVLASNTNNPVAYVKDLLDECMVFRAGIGNAPVLFEHRHLQAVVNSFDPSGRGWVTTGQVRRAYYTLGLPPPEPIEERMTTAELMNGLKETQERELLELLSAGIDKQEYQNINMM</sequence>
<dbReference type="GeneID" id="111359089"/>
<proteinExistence type="predicted"/>
<dbReference type="Proteomes" id="UP000301870">
    <property type="component" value="Chromosome 28"/>
</dbReference>
<dbReference type="RefSeq" id="XP_022830296.1">
    <property type="nucleotide sequence ID" value="XM_022974528.1"/>
</dbReference>
<dbReference type="OrthoDB" id="10260455at2759"/>
<evidence type="ECO:0000313" key="1">
    <source>
        <dbReference type="Proteomes" id="UP000301870"/>
    </source>
</evidence>
<evidence type="ECO:0000313" key="2">
    <source>
        <dbReference type="RefSeq" id="XP_022830296.1"/>
    </source>
</evidence>
<dbReference type="PANTHER" id="PTHR21847">
    <property type="entry name" value="EF-HAND CALCIUM-BINDING DOMAIN-CONTAINING PROTEIN 10"/>
    <property type="match status" value="1"/>
</dbReference>
<organism evidence="1 2">
    <name type="scientific">Spodoptera litura</name>
    <name type="common">Asian cotton leafworm</name>
    <dbReference type="NCBI Taxonomy" id="69820"/>
    <lineage>
        <taxon>Eukaryota</taxon>
        <taxon>Metazoa</taxon>
        <taxon>Ecdysozoa</taxon>
        <taxon>Arthropoda</taxon>
        <taxon>Hexapoda</taxon>
        <taxon>Insecta</taxon>
        <taxon>Pterygota</taxon>
        <taxon>Neoptera</taxon>
        <taxon>Endopterygota</taxon>
        <taxon>Lepidoptera</taxon>
        <taxon>Glossata</taxon>
        <taxon>Ditrysia</taxon>
        <taxon>Noctuoidea</taxon>
        <taxon>Noctuidae</taxon>
        <taxon>Amphipyrinae</taxon>
        <taxon>Spodoptera</taxon>
    </lineage>
</organism>
<dbReference type="PANTHER" id="PTHR21847:SF1">
    <property type="entry name" value="EF-HAND CALCIUM-BINDING DOMAIN-CONTAINING PROTEIN 10"/>
    <property type="match status" value="1"/>
</dbReference>
<protein>
    <submittedName>
        <fullName evidence="2">Uncharacterized protein LOC111359089</fullName>
    </submittedName>
</protein>
<keyword evidence="1" id="KW-1185">Reference proteome</keyword>